<feature type="compositionally biased region" description="Low complexity" evidence="1">
    <location>
        <begin position="245"/>
        <end position="254"/>
    </location>
</feature>
<accession>A0A8H3ITI6</accession>
<protein>
    <recommendedName>
        <fullName evidence="2">C2H2-type domain-containing protein</fullName>
    </recommendedName>
</protein>
<feature type="region of interest" description="Disordered" evidence="1">
    <location>
        <begin position="1"/>
        <end position="43"/>
    </location>
</feature>
<feature type="domain" description="C2H2-type" evidence="2">
    <location>
        <begin position="95"/>
        <end position="115"/>
    </location>
</feature>
<feature type="region of interest" description="Disordered" evidence="1">
    <location>
        <begin position="145"/>
        <end position="184"/>
    </location>
</feature>
<evidence type="ECO:0000259" key="2">
    <source>
        <dbReference type="PROSITE" id="PS00028"/>
    </source>
</evidence>
<evidence type="ECO:0000313" key="4">
    <source>
        <dbReference type="Proteomes" id="UP000664534"/>
    </source>
</evidence>
<dbReference type="Gene3D" id="3.30.160.60">
    <property type="entry name" value="Classic Zinc Finger"/>
    <property type="match status" value="1"/>
</dbReference>
<evidence type="ECO:0000256" key="1">
    <source>
        <dbReference type="SAM" id="MobiDB-lite"/>
    </source>
</evidence>
<feature type="region of interest" description="Disordered" evidence="1">
    <location>
        <begin position="227"/>
        <end position="262"/>
    </location>
</feature>
<gene>
    <name evidence="3" type="ORF">IMSHALPRED_007147</name>
</gene>
<dbReference type="AlphaFoldDB" id="A0A8H3ITI6"/>
<reference evidence="3" key="1">
    <citation type="submission" date="2021-03" db="EMBL/GenBank/DDBJ databases">
        <authorList>
            <person name="Tagirdzhanova G."/>
        </authorList>
    </citation>
    <scope>NUCLEOTIDE SEQUENCE</scope>
</reference>
<feature type="compositionally biased region" description="Basic and acidic residues" evidence="1">
    <location>
        <begin position="1"/>
        <end position="18"/>
    </location>
</feature>
<sequence>MNECKHHEPCESQHRIATTDKNGAPAHTVISQPTGGKTSASGQSILNRKGSVQSGSCPDPGCQLSFPDFDKLYEHYVASHPLCIVYRGHSKPFKCPFCHKRYQHDRFVPGHVRSHKPKSLKAPGMEDAKVQEALIRQSHIALANRESQLRTEAPAKAEQTSSDEEEAYSIPKDEGEEDSTNLKDGFIYLDGGIKPEYPIQEQSDNTNVQESPRFGETMPIGLVLQSFPTDPLNSYPGNETPSVEPAPRTPTAEPEVSDSMDLDDDYPERFALDDDELPSSTSNTNASTIAAHYLDGIFHQFEQRLSVEIVRALQMQHFVNVSEVTDLFTFFLDENQRIFVLEQLASINTNQKDSSILEALHGTVFKALIDGWVDFKRLAIRFAPQLIIQANAQKISSGKSVTLALLQYCLNLEALIYRKEINIARHFLRHAPLDDFALTIDIPFPRLVVALAERVKNRTVHDVAIVFTNEMILREMGDYVTILQMIFRPLYPVAAGHEQLWRELRLL</sequence>
<dbReference type="EMBL" id="CAJPDT010000045">
    <property type="protein sequence ID" value="CAF9927185.1"/>
    <property type="molecule type" value="Genomic_DNA"/>
</dbReference>
<name>A0A8H3ITI6_9LECA</name>
<keyword evidence="4" id="KW-1185">Reference proteome</keyword>
<feature type="compositionally biased region" description="Polar residues" evidence="1">
    <location>
        <begin position="29"/>
        <end position="43"/>
    </location>
</feature>
<dbReference type="SMART" id="SM00355">
    <property type="entry name" value="ZnF_C2H2"/>
    <property type="match status" value="2"/>
</dbReference>
<proteinExistence type="predicted"/>
<feature type="compositionally biased region" description="Polar residues" evidence="1">
    <location>
        <begin position="227"/>
        <end position="241"/>
    </location>
</feature>
<comment type="caution">
    <text evidence="3">The sequence shown here is derived from an EMBL/GenBank/DDBJ whole genome shotgun (WGS) entry which is preliminary data.</text>
</comment>
<organism evidence="3 4">
    <name type="scientific">Imshaugia aleurites</name>
    <dbReference type="NCBI Taxonomy" id="172621"/>
    <lineage>
        <taxon>Eukaryota</taxon>
        <taxon>Fungi</taxon>
        <taxon>Dikarya</taxon>
        <taxon>Ascomycota</taxon>
        <taxon>Pezizomycotina</taxon>
        <taxon>Lecanoromycetes</taxon>
        <taxon>OSLEUM clade</taxon>
        <taxon>Lecanoromycetidae</taxon>
        <taxon>Lecanorales</taxon>
        <taxon>Lecanorineae</taxon>
        <taxon>Parmeliaceae</taxon>
        <taxon>Imshaugia</taxon>
    </lineage>
</organism>
<dbReference type="InterPro" id="IPR013087">
    <property type="entry name" value="Znf_C2H2_type"/>
</dbReference>
<dbReference type="Proteomes" id="UP000664534">
    <property type="component" value="Unassembled WGS sequence"/>
</dbReference>
<evidence type="ECO:0000313" key="3">
    <source>
        <dbReference type="EMBL" id="CAF9927185.1"/>
    </source>
</evidence>
<dbReference type="OrthoDB" id="5305647at2759"/>
<dbReference type="PROSITE" id="PS00028">
    <property type="entry name" value="ZINC_FINGER_C2H2_1"/>
    <property type="match status" value="1"/>
</dbReference>